<proteinExistence type="predicted"/>
<comment type="caution">
    <text evidence="2">The sequence shown here is derived from an EMBL/GenBank/DDBJ whole genome shotgun (WGS) entry which is preliminary data.</text>
</comment>
<name>A0A9W6PNQ4_9ACTN</name>
<protein>
    <submittedName>
        <fullName evidence="2">Uncharacterized protein</fullName>
    </submittedName>
</protein>
<organism evidence="2 3">
    <name type="scientific">Kitasatospora phosalacinea</name>
    <dbReference type="NCBI Taxonomy" id="2065"/>
    <lineage>
        <taxon>Bacteria</taxon>
        <taxon>Bacillati</taxon>
        <taxon>Actinomycetota</taxon>
        <taxon>Actinomycetes</taxon>
        <taxon>Kitasatosporales</taxon>
        <taxon>Streptomycetaceae</taxon>
        <taxon>Kitasatospora</taxon>
    </lineage>
</organism>
<evidence type="ECO:0000313" key="3">
    <source>
        <dbReference type="Proteomes" id="UP001165143"/>
    </source>
</evidence>
<dbReference type="EMBL" id="BSRX01000047">
    <property type="protein sequence ID" value="GLW58072.1"/>
    <property type="molecule type" value="Genomic_DNA"/>
</dbReference>
<dbReference type="OrthoDB" id="9761717at2"/>
<sequence length="344" mass="37383">MDSAPQATATAQMPDGAPAAPKCARPGCEEPLPPSRTRPRTYCSRACRSKVDHAKAKARKAAAEAAAPSPAPAPGPAATAPAVPAVPVVSTWAADGEHWGEEGQRLLGTADALRRKLTNFLLDIEAGADPVAAFKVLTDLLPSYSTRLYRTAEEIRDRARWPDADPDERIRRRMMERIDLWDEADPDHPDEQDDQGEQLDQDDVLDADGQGDEQQPVQAAPAAPRRRPAGPLAVPQEPYLRGLGKFDRIRDASRLMDQHGWDLAGWTRAPGVYYVRRLGRALAWIEHGVGGRDGWVVVVDEGFVADPADRTQPLVLDSESAAALVVRQALEQGLIDFDTAPTHT</sequence>
<feature type="compositionally biased region" description="Acidic residues" evidence="1">
    <location>
        <begin position="202"/>
        <end position="211"/>
    </location>
</feature>
<gene>
    <name evidence="2" type="ORF">Kpho01_60830</name>
</gene>
<dbReference type="RefSeq" id="WP_033252876.1">
    <property type="nucleotide sequence ID" value="NZ_BSRX01000047.1"/>
</dbReference>
<dbReference type="Proteomes" id="UP001165143">
    <property type="component" value="Unassembled WGS sequence"/>
</dbReference>
<feature type="compositionally biased region" description="Low complexity" evidence="1">
    <location>
        <begin position="214"/>
        <end position="235"/>
    </location>
</feature>
<dbReference type="AlphaFoldDB" id="A0A9W6PNQ4"/>
<accession>A0A9W6PNQ4</accession>
<reference evidence="2" key="1">
    <citation type="submission" date="2023-02" db="EMBL/GenBank/DDBJ databases">
        <title>Kitasatospora phosalacinea NBRC 14362.</title>
        <authorList>
            <person name="Ichikawa N."/>
            <person name="Sato H."/>
            <person name="Tonouchi N."/>
        </authorList>
    </citation>
    <scope>NUCLEOTIDE SEQUENCE</scope>
    <source>
        <strain evidence="2">NBRC 14362</strain>
    </source>
</reference>
<evidence type="ECO:0000313" key="2">
    <source>
        <dbReference type="EMBL" id="GLW58072.1"/>
    </source>
</evidence>
<feature type="compositionally biased region" description="Polar residues" evidence="1">
    <location>
        <begin position="1"/>
        <end position="11"/>
    </location>
</feature>
<feature type="region of interest" description="Disordered" evidence="1">
    <location>
        <begin position="1"/>
        <end position="79"/>
    </location>
</feature>
<evidence type="ECO:0000256" key="1">
    <source>
        <dbReference type="SAM" id="MobiDB-lite"/>
    </source>
</evidence>
<feature type="region of interest" description="Disordered" evidence="1">
    <location>
        <begin position="202"/>
        <end position="236"/>
    </location>
</feature>